<evidence type="ECO:0000313" key="2">
    <source>
        <dbReference type="EMBL" id="KAK7264545.1"/>
    </source>
</evidence>
<proteinExistence type="predicted"/>
<accession>A0AAN9EXN4</accession>
<dbReference type="AlphaFoldDB" id="A0AAN9EXN4"/>
<evidence type="ECO:0000313" key="3">
    <source>
        <dbReference type="Proteomes" id="UP001359559"/>
    </source>
</evidence>
<keyword evidence="3" id="KW-1185">Reference proteome</keyword>
<sequence length="88" mass="9371">MCAIESTTLGGPLQPPPAPVDVSSVTQSSNMSGSARSDSSASSQNSSETDISHNTKATVTVVRNPAGHVMDGLMRRWDFNFFKNSNNR</sequence>
<name>A0AAN9EXN4_CLITE</name>
<feature type="region of interest" description="Disordered" evidence="1">
    <location>
        <begin position="1"/>
        <end position="59"/>
    </location>
</feature>
<feature type="compositionally biased region" description="Polar residues" evidence="1">
    <location>
        <begin position="48"/>
        <end position="58"/>
    </location>
</feature>
<protein>
    <submittedName>
        <fullName evidence="2">Uncharacterized protein</fullName>
    </submittedName>
</protein>
<evidence type="ECO:0000256" key="1">
    <source>
        <dbReference type="SAM" id="MobiDB-lite"/>
    </source>
</evidence>
<comment type="caution">
    <text evidence="2">The sequence shown here is derived from an EMBL/GenBank/DDBJ whole genome shotgun (WGS) entry which is preliminary data.</text>
</comment>
<dbReference type="EMBL" id="JAYKXN010000008">
    <property type="protein sequence ID" value="KAK7264545.1"/>
    <property type="molecule type" value="Genomic_DNA"/>
</dbReference>
<reference evidence="2 3" key="1">
    <citation type="submission" date="2024-01" db="EMBL/GenBank/DDBJ databases">
        <title>The genomes of 5 underutilized Papilionoideae crops provide insights into root nodulation and disease resistance.</title>
        <authorList>
            <person name="Yuan L."/>
        </authorList>
    </citation>
    <scope>NUCLEOTIDE SEQUENCE [LARGE SCALE GENOMIC DNA]</scope>
    <source>
        <strain evidence="2">LY-2023</strain>
        <tissue evidence="2">Leaf</tissue>
    </source>
</reference>
<dbReference type="Proteomes" id="UP001359559">
    <property type="component" value="Unassembled WGS sequence"/>
</dbReference>
<gene>
    <name evidence="2" type="ORF">RJT34_32154</name>
</gene>
<organism evidence="2 3">
    <name type="scientific">Clitoria ternatea</name>
    <name type="common">Butterfly pea</name>
    <dbReference type="NCBI Taxonomy" id="43366"/>
    <lineage>
        <taxon>Eukaryota</taxon>
        <taxon>Viridiplantae</taxon>
        <taxon>Streptophyta</taxon>
        <taxon>Embryophyta</taxon>
        <taxon>Tracheophyta</taxon>
        <taxon>Spermatophyta</taxon>
        <taxon>Magnoliopsida</taxon>
        <taxon>eudicotyledons</taxon>
        <taxon>Gunneridae</taxon>
        <taxon>Pentapetalae</taxon>
        <taxon>rosids</taxon>
        <taxon>fabids</taxon>
        <taxon>Fabales</taxon>
        <taxon>Fabaceae</taxon>
        <taxon>Papilionoideae</taxon>
        <taxon>50 kb inversion clade</taxon>
        <taxon>NPAAA clade</taxon>
        <taxon>indigoferoid/millettioid clade</taxon>
        <taxon>Phaseoleae</taxon>
        <taxon>Clitoria</taxon>
    </lineage>
</organism>
<feature type="compositionally biased region" description="Low complexity" evidence="1">
    <location>
        <begin position="28"/>
        <end position="47"/>
    </location>
</feature>